<evidence type="ECO:0000313" key="2">
    <source>
        <dbReference type="Proteomes" id="UP000474061"/>
    </source>
</evidence>
<reference evidence="1" key="1">
    <citation type="submission" date="2019-05" db="EMBL/GenBank/DDBJ databases">
        <authorList>
            <person name="Castillo A."/>
            <person name="Giampetruzzi A."/>
            <person name="Landa B."/>
            <person name="Saponari M."/>
            <person name="Almeida R.P.P."/>
            <person name="Moralejo E."/>
            <person name="Marco-Noales E."/>
            <person name="Velasco-Amo M.P."/>
            <person name="Roman-Ecija M."/>
            <person name="Navarro I."/>
            <person name="Monterde A."/>
            <person name="Barbe S."/>
        </authorList>
    </citation>
    <scope>NUCLEOTIDE SEQUENCE</scope>
    <source>
        <strain evidence="1">XYL1981</strain>
    </source>
</reference>
<dbReference type="GO" id="GO:0004519">
    <property type="term" value="F:endonuclease activity"/>
    <property type="evidence" value="ECO:0007669"/>
    <property type="project" value="UniProtKB-KW"/>
</dbReference>
<dbReference type="AlphaFoldDB" id="A0A9Q4QQA5"/>
<evidence type="ECO:0000313" key="1">
    <source>
        <dbReference type="EMBL" id="MRU22555.1"/>
    </source>
</evidence>
<keyword evidence="1" id="KW-0378">Hydrolase</keyword>
<protein>
    <submittedName>
        <fullName evidence="1">Replication endonuclease</fullName>
    </submittedName>
</protein>
<dbReference type="EMBL" id="VDCJ01000006">
    <property type="protein sequence ID" value="MRU22555.1"/>
    <property type="molecule type" value="Genomic_DNA"/>
</dbReference>
<organism evidence="1 2">
    <name type="scientific">Xylella fastidiosa subsp. multiplex</name>
    <dbReference type="NCBI Taxonomy" id="644357"/>
    <lineage>
        <taxon>Bacteria</taxon>
        <taxon>Pseudomonadati</taxon>
        <taxon>Pseudomonadota</taxon>
        <taxon>Gammaproteobacteria</taxon>
        <taxon>Lysobacterales</taxon>
        <taxon>Lysobacteraceae</taxon>
        <taxon>Xylella</taxon>
    </lineage>
</organism>
<name>A0A9Q4QQA5_XYLFS</name>
<feature type="non-terminal residue" evidence="1">
    <location>
        <position position="1"/>
    </location>
</feature>
<accession>A0A9Q4QQA5</accession>
<dbReference type="Proteomes" id="UP000474061">
    <property type="component" value="Unassembled WGS sequence"/>
</dbReference>
<keyword evidence="1" id="KW-0255">Endonuclease</keyword>
<comment type="caution">
    <text evidence="1">The sequence shown here is derived from an EMBL/GenBank/DDBJ whole genome shotgun (WGS) entry which is preliminary data.</text>
</comment>
<proteinExistence type="predicted"/>
<feature type="non-terminal residue" evidence="1">
    <location>
        <position position="71"/>
    </location>
</feature>
<keyword evidence="1" id="KW-0540">Nuclease</keyword>
<reference evidence="1" key="2">
    <citation type="journal article" date="2020" name="Appl. Environ. Microbiol.">
        <title>Multiple intercontinental introductions associated with the emergence of a plant pathogen in Europe.</title>
        <authorList>
            <person name="Landa B.B."/>
            <person name="Castillo A.I."/>
            <person name="Giampetruzzi A."/>
            <person name="Kahn A."/>
            <person name="Roman-Ecija M."/>
            <person name="Velasco-Amo M.P."/>
            <person name="Navas-Cortes J.A."/>
            <person name="Marco-Noales E."/>
            <person name="Barbe S."/>
            <person name="Moralejo E."/>
            <person name="Coletta-Filho H.D."/>
            <person name="Saldarelli P."/>
            <person name="Saponari M."/>
            <person name="Almeida R.P.P."/>
        </authorList>
    </citation>
    <scope>NUCLEOTIDE SEQUENCE</scope>
    <source>
        <strain evidence="1">XYL1981</strain>
    </source>
</reference>
<gene>
    <name evidence="1" type="ORF">FG476_00025</name>
</gene>
<sequence length="71" mass="8842">LYGRVWSKRSHCGIQWARGQEWHRDGRLHFHAVVATPDEDINRLMNRYEWHEFWYREFGRNRIEAPRSQMD</sequence>